<evidence type="ECO:0000313" key="2">
    <source>
        <dbReference type="Proteomes" id="UP000241118"/>
    </source>
</evidence>
<protein>
    <submittedName>
        <fullName evidence="1">Uncharacterized protein</fullName>
    </submittedName>
</protein>
<keyword evidence="2" id="KW-1185">Reference proteome</keyword>
<sequence length="131" mass="13135">MAPRSVACRCSLYGIAAGTLRRYTVPVTKPGAGDITGDGLIGTGFALKTLTTTGPDWLLGTASGRARGRSSGRLLSAGGGVYFGHNAEGGLLRYTDANPFDGSGADLSGSDAVDAQGWSEVALSVQPGTVG</sequence>
<name>A0A2P8I028_SACCR</name>
<dbReference type="EMBL" id="PYAX01000017">
    <property type="protein sequence ID" value="PSL51830.1"/>
    <property type="molecule type" value="Genomic_DNA"/>
</dbReference>
<dbReference type="OrthoDB" id="7671932at2"/>
<gene>
    <name evidence="1" type="ORF">B0I31_11724</name>
</gene>
<evidence type="ECO:0000313" key="1">
    <source>
        <dbReference type="EMBL" id="PSL51830.1"/>
    </source>
</evidence>
<dbReference type="Proteomes" id="UP000241118">
    <property type="component" value="Unassembled WGS sequence"/>
</dbReference>
<dbReference type="AlphaFoldDB" id="A0A2P8I028"/>
<reference evidence="1 2" key="1">
    <citation type="submission" date="2018-03" db="EMBL/GenBank/DDBJ databases">
        <title>Genomic Encyclopedia of Type Strains, Phase III (KMG-III): the genomes of soil and plant-associated and newly described type strains.</title>
        <authorList>
            <person name="Whitman W."/>
        </authorList>
    </citation>
    <scope>NUCLEOTIDE SEQUENCE [LARGE SCALE GENOMIC DNA]</scope>
    <source>
        <strain evidence="1 2">CGMCC 4.7097</strain>
    </source>
</reference>
<accession>A0A2P8I028</accession>
<proteinExistence type="predicted"/>
<comment type="caution">
    <text evidence="1">The sequence shown here is derived from an EMBL/GenBank/DDBJ whole genome shotgun (WGS) entry which is preliminary data.</text>
</comment>
<organism evidence="1 2">
    <name type="scientific">Saccharothrix carnea</name>
    <dbReference type="NCBI Taxonomy" id="1280637"/>
    <lineage>
        <taxon>Bacteria</taxon>
        <taxon>Bacillati</taxon>
        <taxon>Actinomycetota</taxon>
        <taxon>Actinomycetes</taxon>
        <taxon>Pseudonocardiales</taxon>
        <taxon>Pseudonocardiaceae</taxon>
        <taxon>Saccharothrix</taxon>
    </lineage>
</organism>
<dbReference type="RefSeq" id="WP_106619488.1">
    <property type="nucleotide sequence ID" value="NZ_PYAX01000017.1"/>
</dbReference>